<keyword evidence="5 6" id="KW-0472">Membrane</keyword>
<accession>A0A1Y1Z975</accession>
<protein>
    <submittedName>
        <fullName evidence="8">Syntaxin-like protein psy1</fullName>
    </submittedName>
</protein>
<dbReference type="OrthoDB" id="10255013at2759"/>
<dbReference type="Proteomes" id="UP000193498">
    <property type="component" value="Unassembled WGS sequence"/>
</dbReference>
<gene>
    <name evidence="8" type="ORF">K493DRAFT_273938</name>
</gene>
<dbReference type="SMART" id="SM00397">
    <property type="entry name" value="t_SNARE"/>
    <property type="match status" value="1"/>
</dbReference>
<dbReference type="InterPro" id="IPR000727">
    <property type="entry name" value="T_SNARE_dom"/>
</dbReference>
<evidence type="ECO:0000256" key="6">
    <source>
        <dbReference type="SAM" id="Phobius"/>
    </source>
</evidence>
<dbReference type="GO" id="GO:0005484">
    <property type="term" value="F:SNAP receptor activity"/>
    <property type="evidence" value="ECO:0007669"/>
    <property type="project" value="TreeGrafter"/>
</dbReference>
<dbReference type="InterPro" id="IPR045242">
    <property type="entry name" value="Syntaxin"/>
</dbReference>
<comment type="subcellular location">
    <subcellularLocation>
        <location evidence="1">Membrane</location>
        <topology evidence="1">Single-pass type IV membrane protein</topology>
    </subcellularLocation>
</comment>
<dbReference type="STRING" id="1314790.A0A1Y1Z975"/>
<evidence type="ECO:0000313" key="9">
    <source>
        <dbReference type="Proteomes" id="UP000193498"/>
    </source>
</evidence>
<reference evidence="8 9" key="1">
    <citation type="submission" date="2016-07" db="EMBL/GenBank/DDBJ databases">
        <title>Pervasive Adenine N6-methylation of Active Genes in Fungi.</title>
        <authorList>
            <consortium name="DOE Joint Genome Institute"/>
            <person name="Mondo S.J."/>
            <person name="Dannebaum R.O."/>
            <person name="Kuo R.C."/>
            <person name="Labutti K."/>
            <person name="Haridas S."/>
            <person name="Kuo A."/>
            <person name="Salamov A."/>
            <person name="Ahrendt S.R."/>
            <person name="Lipzen A."/>
            <person name="Sullivan W."/>
            <person name="Andreopoulos W.B."/>
            <person name="Clum A."/>
            <person name="Lindquist E."/>
            <person name="Daum C."/>
            <person name="Ramamoorthy G.K."/>
            <person name="Gryganskyi A."/>
            <person name="Culley D."/>
            <person name="Magnuson J.K."/>
            <person name="James T.Y."/>
            <person name="O'Malley M.A."/>
            <person name="Stajich J.E."/>
            <person name="Spatafora J.W."/>
            <person name="Visel A."/>
            <person name="Grigoriev I.V."/>
        </authorList>
    </citation>
    <scope>NUCLEOTIDE SEQUENCE [LARGE SCALE GENOMIC DNA]</scope>
    <source>
        <strain evidence="8 9">CBS 931.73</strain>
    </source>
</reference>
<dbReference type="GO" id="GO:0006887">
    <property type="term" value="P:exocytosis"/>
    <property type="evidence" value="ECO:0007669"/>
    <property type="project" value="TreeGrafter"/>
</dbReference>
<feature type="transmembrane region" description="Helical" evidence="6">
    <location>
        <begin position="262"/>
        <end position="283"/>
    </location>
</feature>
<keyword evidence="3 6" id="KW-0812">Transmembrane</keyword>
<evidence type="ECO:0000259" key="7">
    <source>
        <dbReference type="PROSITE" id="PS50192"/>
    </source>
</evidence>
<dbReference type="InterPro" id="IPR006011">
    <property type="entry name" value="Syntaxin_N"/>
</dbReference>
<proteinExistence type="inferred from homology"/>
<dbReference type="SUPFAM" id="SSF47661">
    <property type="entry name" value="t-snare proteins"/>
    <property type="match status" value="1"/>
</dbReference>
<evidence type="ECO:0000256" key="1">
    <source>
        <dbReference type="ARBA" id="ARBA00004211"/>
    </source>
</evidence>
<comment type="caution">
    <text evidence="8">The sequence shown here is derived from an EMBL/GenBank/DDBJ whole genome shotgun (WGS) entry which is preliminary data.</text>
</comment>
<dbReference type="GO" id="GO:0006886">
    <property type="term" value="P:intracellular protein transport"/>
    <property type="evidence" value="ECO:0007669"/>
    <property type="project" value="TreeGrafter"/>
</dbReference>
<dbReference type="GO" id="GO:0000149">
    <property type="term" value="F:SNARE binding"/>
    <property type="evidence" value="ECO:0007669"/>
    <property type="project" value="TreeGrafter"/>
</dbReference>
<dbReference type="GO" id="GO:0012505">
    <property type="term" value="C:endomembrane system"/>
    <property type="evidence" value="ECO:0007669"/>
    <property type="project" value="TreeGrafter"/>
</dbReference>
<dbReference type="GO" id="GO:0031201">
    <property type="term" value="C:SNARE complex"/>
    <property type="evidence" value="ECO:0007669"/>
    <property type="project" value="TreeGrafter"/>
</dbReference>
<dbReference type="EMBL" id="MCFE01000013">
    <property type="protein sequence ID" value="ORY06832.1"/>
    <property type="molecule type" value="Genomic_DNA"/>
</dbReference>
<sequence>MQQARRYNESNLEMGTLDRVTPGALTLDDFLNEAQHIENCINNINENVRAIEDLHIRSMDLVSHEESTRNSQALDETINDTRVKLVDAKNRIRAMEANNMRLGATANAQIRVNKHFALKTKFLDALRNYQNIEGMYRERYRQMIERQIRIVNPDATQEEIDDALNSNQPVFAQAIVSSSRSAEARNVYQAVQDRHEDIVKIDKTITELANLFQEMQLLVETQDEVVREIDTQMSEVVIHTTQANKELDVAKDHAASARKKKWCLFVFLLILIVVIILIIYFTVIKK</sequence>
<dbReference type="GO" id="GO:0048278">
    <property type="term" value="P:vesicle docking"/>
    <property type="evidence" value="ECO:0007669"/>
    <property type="project" value="TreeGrafter"/>
</dbReference>
<evidence type="ECO:0000256" key="5">
    <source>
        <dbReference type="ARBA" id="ARBA00023136"/>
    </source>
</evidence>
<keyword evidence="9" id="KW-1185">Reference proteome</keyword>
<dbReference type="Gene3D" id="1.20.58.70">
    <property type="match status" value="1"/>
</dbReference>
<evidence type="ECO:0000313" key="8">
    <source>
        <dbReference type="EMBL" id="ORY06832.1"/>
    </source>
</evidence>
<dbReference type="GO" id="GO:0005886">
    <property type="term" value="C:plasma membrane"/>
    <property type="evidence" value="ECO:0007669"/>
    <property type="project" value="TreeGrafter"/>
</dbReference>
<name>A0A1Y1Z975_9FUNG</name>
<dbReference type="InParanoid" id="A0A1Y1Z975"/>
<organism evidence="8 9">
    <name type="scientific">Basidiobolus meristosporus CBS 931.73</name>
    <dbReference type="NCBI Taxonomy" id="1314790"/>
    <lineage>
        <taxon>Eukaryota</taxon>
        <taxon>Fungi</taxon>
        <taxon>Fungi incertae sedis</taxon>
        <taxon>Zoopagomycota</taxon>
        <taxon>Entomophthoromycotina</taxon>
        <taxon>Basidiobolomycetes</taxon>
        <taxon>Basidiobolales</taxon>
        <taxon>Basidiobolaceae</taxon>
        <taxon>Basidiobolus</taxon>
    </lineage>
</organism>
<comment type="similarity">
    <text evidence="2">Belongs to the syntaxin family.</text>
</comment>
<feature type="domain" description="T-SNARE coiled-coil homology" evidence="7">
    <location>
        <begin position="188"/>
        <end position="250"/>
    </location>
</feature>
<dbReference type="SMART" id="SM00503">
    <property type="entry name" value="SynN"/>
    <property type="match status" value="1"/>
</dbReference>
<evidence type="ECO:0000256" key="2">
    <source>
        <dbReference type="ARBA" id="ARBA00009063"/>
    </source>
</evidence>
<dbReference type="PROSITE" id="PS50192">
    <property type="entry name" value="T_SNARE"/>
    <property type="match status" value="1"/>
</dbReference>
<dbReference type="FunCoup" id="A0A1Y1Z975">
    <property type="interactions" value="362"/>
</dbReference>
<dbReference type="CDD" id="cd15849">
    <property type="entry name" value="SNARE_Sso1"/>
    <property type="match status" value="1"/>
</dbReference>
<evidence type="ECO:0000256" key="3">
    <source>
        <dbReference type="ARBA" id="ARBA00022692"/>
    </source>
</evidence>
<keyword evidence="4 6" id="KW-1133">Transmembrane helix</keyword>
<evidence type="ECO:0000256" key="4">
    <source>
        <dbReference type="ARBA" id="ARBA00022989"/>
    </source>
</evidence>
<dbReference type="GO" id="GO:0006906">
    <property type="term" value="P:vesicle fusion"/>
    <property type="evidence" value="ECO:0007669"/>
    <property type="project" value="TreeGrafter"/>
</dbReference>
<dbReference type="PANTHER" id="PTHR19957:SF307">
    <property type="entry name" value="PROTEIN SSO1-RELATED"/>
    <property type="match status" value="1"/>
</dbReference>
<dbReference type="AlphaFoldDB" id="A0A1Y1Z975"/>
<dbReference type="Pfam" id="PF05739">
    <property type="entry name" value="SNARE"/>
    <property type="match status" value="1"/>
</dbReference>
<dbReference type="InterPro" id="IPR010989">
    <property type="entry name" value="SNARE"/>
</dbReference>
<dbReference type="PANTHER" id="PTHR19957">
    <property type="entry name" value="SYNTAXIN"/>
    <property type="match status" value="1"/>
</dbReference>
<dbReference type="Pfam" id="PF00804">
    <property type="entry name" value="Syntaxin"/>
    <property type="match status" value="1"/>
</dbReference>